<dbReference type="EMBL" id="LAJY01000292">
    <property type="protein sequence ID" value="KJV09382.1"/>
    <property type="molecule type" value="Genomic_DNA"/>
</dbReference>
<organism evidence="1 2">
    <name type="scientific">Elstera litoralis</name>
    <dbReference type="NCBI Taxonomy" id="552518"/>
    <lineage>
        <taxon>Bacteria</taxon>
        <taxon>Pseudomonadati</taxon>
        <taxon>Pseudomonadota</taxon>
        <taxon>Alphaproteobacteria</taxon>
        <taxon>Rhodospirillales</taxon>
        <taxon>Rhodospirillaceae</taxon>
        <taxon>Elstera</taxon>
    </lineage>
</organism>
<reference evidence="1 2" key="1">
    <citation type="submission" date="2015-03" db="EMBL/GenBank/DDBJ databases">
        <title>Draft genome sequence of Elstera litoralis.</title>
        <authorList>
            <person name="Rahalkar M.C."/>
            <person name="Dhakephalkar P.K."/>
            <person name="Pore S.D."/>
            <person name="Arora P."/>
            <person name="Kapse N.G."/>
            <person name="Pandit P.S."/>
        </authorList>
    </citation>
    <scope>NUCLEOTIDE SEQUENCE [LARGE SCALE GENOMIC DNA]</scope>
    <source>
        <strain evidence="1 2">Dia-1</strain>
    </source>
</reference>
<keyword evidence="2" id="KW-1185">Reference proteome</keyword>
<name>A0A0F3IRY2_9PROT</name>
<evidence type="ECO:0000313" key="1">
    <source>
        <dbReference type="EMBL" id="KJV09382.1"/>
    </source>
</evidence>
<feature type="non-terminal residue" evidence="1">
    <location>
        <position position="1"/>
    </location>
</feature>
<comment type="caution">
    <text evidence="1">The sequence shown here is derived from an EMBL/GenBank/DDBJ whole genome shotgun (WGS) entry which is preliminary data.</text>
</comment>
<sequence length="82" mass="9563">KFRDVEGAVGTGFVFNSDFLNACTNRHHRLPIVRLNTVLNEIKLIPNLPSDIRGRTQEILLARLHEDDRFYRSYAKNISYFV</sequence>
<accession>A0A0F3IRY2</accession>
<gene>
    <name evidence="1" type="ORF">VZ95_11780</name>
</gene>
<dbReference type="Proteomes" id="UP000033774">
    <property type="component" value="Unassembled WGS sequence"/>
</dbReference>
<proteinExistence type="predicted"/>
<protein>
    <submittedName>
        <fullName evidence="1">Uncharacterized protein</fullName>
    </submittedName>
</protein>
<evidence type="ECO:0000313" key="2">
    <source>
        <dbReference type="Proteomes" id="UP000033774"/>
    </source>
</evidence>
<dbReference type="AlphaFoldDB" id="A0A0F3IRY2"/>